<dbReference type="EMBL" id="CAXLJM020000024">
    <property type="protein sequence ID" value="CAL8091501.1"/>
    <property type="molecule type" value="Genomic_DNA"/>
</dbReference>
<protein>
    <recommendedName>
        <fullName evidence="4">EB domain-containing protein</fullName>
    </recommendedName>
</protein>
<comment type="caution">
    <text evidence="2">The sequence shown here is derived from an EMBL/GenBank/DDBJ whole genome shotgun (WGS) entry which is preliminary data.</text>
</comment>
<feature type="signal peptide" evidence="1">
    <location>
        <begin position="1"/>
        <end position="23"/>
    </location>
</feature>
<evidence type="ECO:0008006" key="4">
    <source>
        <dbReference type="Google" id="ProtNLM"/>
    </source>
</evidence>
<reference evidence="2 3" key="1">
    <citation type="submission" date="2024-08" db="EMBL/GenBank/DDBJ databases">
        <authorList>
            <person name="Cucini C."/>
            <person name="Frati F."/>
        </authorList>
    </citation>
    <scope>NUCLEOTIDE SEQUENCE [LARGE SCALE GENOMIC DNA]</scope>
</reference>
<accession>A0ABP1Q6S7</accession>
<gene>
    <name evidence="2" type="ORF">ODALV1_LOCUS7951</name>
</gene>
<evidence type="ECO:0000313" key="3">
    <source>
        <dbReference type="Proteomes" id="UP001642540"/>
    </source>
</evidence>
<name>A0ABP1Q6S7_9HEXA</name>
<dbReference type="Proteomes" id="UP001642540">
    <property type="component" value="Unassembled WGS sequence"/>
</dbReference>
<keyword evidence="3" id="KW-1185">Reference proteome</keyword>
<keyword evidence="1" id="KW-0732">Signal</keyword>
<organism evidence="2 3">
    <name type="scientific">Orchesella dallaii</name>
    <dbReference type="NCBI Taxonomy" id="48710"/>
    <lineage>
        <taxon>Eukaryota</taxon>
        <taxon>Metazoa</taxon>
        <taxon>Ecdysozoa</taxon>
        <taxon>Arthropoda</taxon>
        <taxon>Hexapoda</taxon>
        <taxon>Collembola</taxon>
        <taxon>Entomobryomorpha</taxon>
        <taxon>Entomobryoidea</taxon>
        <taxon>Orchesellidae</taxon>
        <taxon>Orchesellinae</taxon>
        <taxon>Orchesella</taxon>
    </lineage>
</organism>
<evidence type="ECO:0000313" key="2">
    <source>
        <dbReference type="EMBL" id="CAL8091501.1"/>
    </source>
</evidence>
<evidence type="ECO:0000256" key="1">
    <source>
        <dbReference type="SAM" id="SignalP"/>
    </source>
</evidence>
<feature type="chain" id="PRO_5045398064" description="EB domain-containing protein" evidence="1">
    <location>
        <begin position="24"/>
        <end position="178"/>
    </location>
</feature>
<sequence>MEFHHILYLTVLLCLVNYGSTDGQKDHGETCSLKSQIANFFRENDSAEGCISAKGLVCVNHKCVCADPSNVYEVVTPDNGMPSASDVASQASNFLKNLVKISTTTTPPSTTVAGVAGGKCVGRAGSPCFTATSTCVKHASCEGNPKLCKCQGIYSSNAMGYCSKTASVVQQVIKQTVG</sequence>
<proteinExistence type="predicted"/>